<dbReference type="EMBL" id="CP090958">
    <property type="protein sequence ID" value="WGW12053.1"/>
    <property type="molecule type" value="Genomic_DNA"/>
</dbReference>
<feature type="domain" description="ABC-type glycine betaine transport system substrate-binding" evidence="2">
    <location>
        <begin position="41"/>
        <end position="300"/>
    </location>
</feature>
<evidence type="ECO:0000313" key="4">
    <source>
        <dbReference type="Proteomes" id="UP001209083"/>
    </source>
</evidence>
<proteinExistence type="predicted"/>
<organism evidence="3 4">
    <name type="scientific">Saxibacter everestensis</name>
    <dbReference type="NCBI Taxonomy" id="2909229"/>
    <lineage>
        <taxon>Bacteria</taxon>
        <taxon>Bacillati</taxon>
        <taxon>Actinomycetota</taxon>
        <taxon>Actinomycetes</taxon>
        <taxon>Micrococcales</taxon>
        <taxon>Brevibacteriaceae</taxon>
        <taxon>Saxibacter</taxon>
    </lineage>
</organism>
<evidence type="ECO:0000259" key="2">
    <source>
        <dbReference type="Pfam" id="PF04069"/>
    </source>
</evidence>
<evidence type="ECO:0000256" key="1">
    <source>
        <dbReference type="SAM" id="SignalP"/>
    </source>
</evidence>
<dbReference type="Proteomes" id="UP001209083">
    <property type="component" value="Chromosome"/>
</dbReference>
<dbReference type="Pfam" id="PF04069">
    <property type="entry name" value="OpuAC"/>
    <property type="match status" value="1"/>
</dbReference>
<accession>A0ABY8QSU5</accession>
<keyword evidence="1" id="KW-0732">Signal</keyword>
<dbReference type="RefSeq" id="WP_349638851.1">
    <property type="nucleotide sequence ID" value="NZ_CP090958.1"/>
</dbReference>
<dbReference type="InterPro" id="IPR007210">
    <property type="entry name" value="ABC_Gly_betaine_transp_sub-bd"/>
</dbReference>
<protein>
    <submittedName>
        <fullName evidence="3">ABC transporter substrate-binding protein</fullName>
    </submittedName>
</protein>
<dbReference type="PROSITE" id="PS51257">
    <property type="entry name" value="PROKAR_LIPOPROTEIN"/>
    <property type="match status" value="1"/>
</dbReference>
<reference evidence="3 4" key="1">
    <citation type="submission" date="2023-05" db="EMBL/GenBank/DDBJ databases">
        <title>Lithophilousrod everest ZFBP1038 complete genpme.</title>
        <authorList>
            <person name="Tian M."/>
        </authorList>
    </citation>
    <scope>NUCLEOTIDE SEQUENCE [LARGE SCALE GENOMIC DNA]</scope>
    <source>
        <strain evidence="3 4">ZFBP1038</strain>
    </source>
</reference>
<dbReference type="Gene3D" id="3.40.190.120">
    <property type="entry name" value="Osmoprotection protein (prox), domain 2"/>
    <property type="match status" value="1"/>
</dbReference>
<feature type="signal peptide" evidence="1">
    <location>
        <begin position="1"/>
        <end position="21"/>
    </location>
</feature>
<dbReference type="CDD" id="cd13606">
    <property type="entry name" value="PBP2_ProX_like"/>
    <property type="match status" value="1"/>
</dbReference>
<dbReference type="Gene3D" id="3.40.190.10">
    <property type="entry name" value="Periplasmic binding protein-like II"/>
    <property type="match status" value="1"/>
</dbReference>
<gene>
    <name evidence="3" type="ORF">LWF01_18535</name>
</gene>
<feature type="chain" id="PRO_5045937421" evidence="1">
    <location>
        <begin position="22"/>
        <end position="304"/>
    </location>
</feature>
<keyword evidence="4" id="KW-1185">Reference proteome</keyword>
<sequence>MRKLNGLAVIAIGALTLSACGGGDPMSGETGDAGSGGSGETIVVGSAAFPENALLAEIYAGALKSAGVDVSTKLNIGSRETYIPGLEDGSIDLIPEYTGNLLQYLDKEATTTDPAEVEKALESAMPEGLTVLEASEASDQDSVTVTKETADKYSLATISDLKPVAKDLVLGGPPEWTKRPTGVPGLEKTYGLKFKEFKPLDVAGPVTVKSLMNGQVQAANLFTTDPAVAKNGFVVLEDDKNLFLPGNVVPFINEEKASDSVTEALNKVSAAMTTDDLLKLVQRVSEKEEPADVAADWLKQEGLS</sequence>
<name>A0ABY8QSU5_9MICO</name>
<dbReference type="SUPFAM" id="SSF53850">
    <property type="entry name" value="Periplasmic binding protein-like II"/>
    <property type="match status" value="1"/>
</dbReference>
<evidence type="ECO:0000313" key="3">
    <source>
        <dbReference type="EMBL" id="WGW12053.1"/>
    </source>
</evidence>